<keyword evidence="1" id="KW-0812">Transmembrane</keyword>
<dbReference type="GeneID" id="71855046"/>
<evidence type="ECO:0000256" key="1">
    <source>
        <dbReference type="SAM" id="Phobius"/>
    </source>
</evidence>
<feature type="transmembrane region" description="Helical" evidence="1">
    <location>
        <begin position="41"/>
        <end position="60"/>
    </location>
</feature>
<keyword evidence="1" id="KW-1133">Transmembrane helix</keyword>
<evidence type="ECO:0000313" key="3">
    <source>
        <dbReference type="Proteomes" id="UP001595821"/>
    </source>
</evidence>
<dbReference type="RefSeq" id="WP_246968023.1">
    <property type="nucleotide sequence ID" value="NZ_CP095397.1"/>
</dbReference>
<reference evidence="2 3" key="1">
    <citation type="journal article" date="2014" name="Int. J. Syst. Evol. Microbiol.">
        <title>Complete genome sequence of Corynebacterium casei LMG S-19264T (=DSM 44701T), isolated from a smear-ripened cheese.</title>
        <authorList>
            <consortium name="US DOE Joint Genome Institute (JGI-PGF)"/>
            <person name="Walter F."/>
            <person name="Albersmeier A."/>
            <person name="Kalinowski J."/>
            <person name="Ruckert C."/>
        </authorList>
    </citation>
    <scope>NUCLEOTIDE SEQUENCE [LARGE SCALE GENOMIC DNA]</scope>
    <source>
        <strain evidence="2 3">IBRC-M 10912</strain>
    </source>
</reference>
<keyword evidence="1" id="KW-0472">Membrane</keyword>
<dbReference type="EMBL" id="JBHSDJ010000013">
    <property type="protein sequence ID" value="MFC4246180.1"/>
    <property type="molecule type" value="Genomic_DNA"/>
</dbReference>
<gene>
    <name evidence="2" type="ORF">ACFOZ7_04120</name>
</gene>
<sequence length="73" mass="7584">MIGRKLLGLLGTLVVVAMVAAGAVAFVTTYGLEASAGDLLVPTLVTLFVVAAAVFGLFVLGARSDSWIRSPYW</sequence>
<name>A0ABD5NWL7_9EURY</name>
<dbReference type="AlphaFoldDB" id="A0ABD5NWL7"/>
<dbReference type="Proteomes" id="UP001595821">
    <property type="component" value="Unassembled WGS sequence"/>
</dbReference>
<protein>
    <recommendedName>
        <fullName evidence="4">Major facilitator superfamily (MFS) profile domain-containing protein</fullName>
    </recommendedName>
</protein>
<organism evidence="2 3">
    <name type="scientific">Natribaculum luteum</name>
    <dbReference type="NCBI Taxonomy" id="1586232"/>
    <lineage>
        <taxon>Archaea</taxon>
        <taxon>Methanobacteriati</taxon>
        <taxon>Methanobacteriota</taxon>
        <taxon>Stenosarchaea group</taxon>
        <taxon>Halobacteria</taxon>
        <taxon>Halobacteriales</taxon>
        <taxon>Natrialbaceae</taxon>
        <taxon>Natribaculum</taxon>
    </lineage>
</organism>
<evidence type="ECO:0008006" key="4">
    <source>
        <dbReference type="Google" id="ProtNLM"/>
    </source>
</evidence>
<evidence type="ECO:0000313" key="2">
    <source>
        <dbReference type="EMBL" id="MFC4246180.1"/>
    </source>
</evidence>
<proteinExistence type="predicted"/>
<comment type="caution">
    <text evidence="2">The sequence shown here is derived from an EMBL/GenBank/DDBJ whole genome shotgun (WGS) entry which is preliminary data.</text>
</comment>
<accession>A0ABD5NWL7</accession>